<gene>
    <name evidence="5" type="ORF">P4O66_015554</name>
</gene>
<comment type="caution">
    <text evidence="5">The sequence shown here is derived from an EMBL/GenBank/DDBJ whole genome shotgun (WGS) entry which is preliminary data.</text>
</comment>
<dbReference type="SUPFAM" id="SSF47473">
    <property type="entry name" value="EF-hand"/>
    <property type="match status" value="1"/>
</dbReference>
<dbReference type="Gene3D" id="1.10.238.10">
    <property type="entry name" value="EF-hand"/>
    <property type="match status" value="1"/>
</dbReference>
<sequence length="405" mass="47216">AEMSVWLKDGEVLEGEGSWQTSPCSLRQRSHMVGRGANLQGPSPSSEGKRLQQDCMSKAEELFSLCDKEAKGFITKRDMQVPKELVAQQVLDWLPQFLYVCGCKRLQGELPLTPEQLESVFESLDRERNGFLTPAEFHTGLGGWMCVCMWELVGMEECDEVRRMDPADVRFTQLLMKLGADKLFRHQSELFSLWCGLQRDRPDLMSVLEHVLSHAVALVQDYQRERDSLEQTLRRREDDHDKMVRSLYEDLENQIKEEREKQDFDKKYNGIGGGGGGDDDDDDLMKESTRQGDKREQLLQELRTREQELEFTLTKQRELESKIAALGHEQVEACRQNQKLQCTNSELREQLEQSREELDRALQHLRFLQDMLALQHRRKQRDVLKVSSNMQKERESLNRQLELLR</sequence>
<evidence type="ECO:0000256" key="2">
    <source>
        <dbReference type="SAM" id="Coils"/>
    </source>
</evidence>
<organism evidence="5 6">
    <name type="scientific">Electrophorus voltai</name>
    <dbReference type="NCBI Taxonomy" id="2609070"/>
    <lineage>
        <taxon>Eukaryota</taxon>
        <taxon>Metazoa</taxon>
        <taxon>Chordata</taxon>
        <taxon>Craniata</taxon>
        <taxon>Vertebrata</taxon>
        <taxon>Euteleostomi</taxon>
        <taxon>Actinopterygii</taxon>
        <taxon>Neopterygii</taxon>
        <taxon>Teleostei</taxon>
        <taxon>Ostariophysi</taxon>
        <taxon>Gymnotiformes</taxon>
        <taxon>Gymnotoidei</taxon>
        <taxon>Gymnotidae</taxon>
        <taxon>Electrophorus</taxon>
    </lineage>
</organism>
<dbReference type="GO" id="GO:0032588">
    <property type="term" value="C:trans-Golgi network membrane"/>
    <property type="evidence" value="ECO:0007669"/>
    <property type="project" value="TreeGrafter"/>
</dbReference>
<dbReference type="InterPro" id="IPR011992">
    <property type="entry name" value="EF-hand-dom_pair"/>
</dbReference>
<keyword evidence="2" id="KW-0175">Coiled coil</keyword>
<keyword evidence="1" id="KW-0677">Repeat</keyword>
<evidence type="ECO:0000313" key="5">
    <source>
        <dbReference type="EMBL" id="KAK1789650.1"/>
    </source>
</evidence>
<dbReference type="GO" id="GO:0005509">
    <property type="term" value="F:calcium ion binding"/>
    <property type="evidence" value="ECO:0007669"/>
    <property type="project" value="InterPro"/>
</dbReference>
<protein>
    <recommendedName>
        <fullName evidence="4">EF-hand domain-containing protein</fullName>
    </recommendedName>
</protein>
<dbReference type="EMBL" id="JAROKS010000022">
    <property type="protein sequence ID" value="KAK1789650.1"/>
    <property type="molecule type" value="Genomic_DNA"/>
</dbReference>
<dbReference type="PROSITE" id="PS50222">
    <property type="entry name" value="EF_HAND_2"/>
    <property type="match status" value="1"/>
</dbReference>
<evidence type="ECO:0000313" key="6">
    <source>
        <dbReference type="Proteomes" id="UP001239994"/>
    </source>
</evidence>
<dbReference type="PANTHER" id="PTHR46311:SF3">
    <property type="entry name" value="CALCIUM-BINDING PROTEIN 8"/>
    <property type="match status" value="1"/>
</dbReference>
<evidence type="ECO:0000256" key="1">
    <source>
        <dbReference type="ARBA" id="ARBA00022737"/>
    </source>
</evidence>
<evidence type="ECO:0000256" key="3">
    <source>
        <dbReference type="SAM" id="MobiDB-lite"/>
    </source>
</evidence>
<dbReference type="InterPro" id="IPR051111">
    <property type="entry name" value="Ca-binding_regulatory"/>
</dbReference>
<evidence type="ECO:0000259" key="4">
    <source>
        <dbReference type="PROSITE" id="PS50222"/>
    </source>
</evidence>
<feature type="compositionally biased region" description="Basic and acidic residues" evidence="3">
    <location>
        <begin position="285"/>
        <end position="294"/>
    </location>
</feature>
<accession>A0AAD8Z1M3</accession>
<feature type="region of interest" description="Disordered" evidence="3">
    <location>
        <begin position="258"/>
        <end position="294"/>
    </location>
</feature>
<reference evidence="5" key="1">
    <citation type="submission" date="2023-03" db="EMBL/GenBank/DDBJ databases">
        <title>Electrophorus voltai genome.</title>
        <authorList>
            <person name="Bian C."/>
        </authorList>
    </citation>
    <scope>NUCLEOTIDE SEQUENCE</scope>
    <source>
        <strain evidence="5">CB-2022</strain>
        <tissue evidence="5">Muscle</tissue>
    </source>
</reference>
<keyword evidence="6" id="KW-1185">Reference proteome</keyword>
<dbReference type="PANTHER" id="PTHR46311">
    <property type="entry name" value="CALCIUM-BINDING PROTEIN 8-RELATED"/>
    <property type="match status" value="1"/>
</dbReference>
<dbReference type="AlphaFoldDB" id="A0AAD8Z1M3"/>
<feature type="coiled-coil region" evidence="2">
    <location>
        <begin position="295"/>
        <end position="371"/>
    </location>
</feature>
<feature type="domain" description="EF-hand" evidence="4">
    <location>
        <begin position="112"/>
        <end position="147"/>
    </location>
</feature>
<dbReference type="Proteomes" id="UP001239994">
    <property type="component" value="Unassembled WGS sequence"/>
</dbReference>
<name>A0AAD8Z1M3_9TELE</name>
<dbReference type="InterPro" id="IPR002048">
    <property type="entry name" value="EF_hand_dom"/>
</dbReference>
<feature type="compositionally biased region" description="Basic and acidic residues" evidence="3">
    <location>
        <begin position="258"/>
        <end position="268"/>
    </location>
</feature>
<feature type="non-terminal residue" evidence="5">
    <location>
        <position position="1"/>
    </location>
</feature>
<proteinExistence type="predicted"/>